<reference evidence="1" key="1">
    <citation type="submission" date="2018-02" db="EMBL/GenBank/DDBJ databases">
        <title>Rhizophora mucronata_Transcriptome.</title>
        <authorList>
            <person name="Meera S.P."/>
            <person name="Sreeshan A."/>
            <person name="Augustine A."/>
        </authorList>
    </citation>
    <scope>NUCLEOTIDE SEQUENCE</scope>
    <source>
        <tissue evidence="1">Leaf</tissue>
    </source>
</reference>
<dbReference type="EMBL" id="GGEC01084334">
    <property type="protein sequence ID" value="MBX64818.1"/>
    <property type="molecule type" value="Transcribed_RNA"/>
</dbReference>
<evidence type="ECO:0000313" key="1">
    <source>
        <dbReference type="EMBL" id="MBX64818.1"/>
    </source>
</evidence>
<protein>
    <submittedName>
        <fullName evidence="1">Uncharacterized protein</fullName>
    </submittedName>
</protein>
<name>A0A2P2QCU9_RHIMU</name>
<accession>A0A2P2QCU9</accession>
<sequence>MEIIFLECT</sequence>
<organism evidence="1">
    <name type="scientific">Rhizophora mucronata</name>
    <name type="common">Asiatic mangrove</name>
    <dbReference type="NCBI Taxonomy" id="61149"/>
    <lineage>
        <taxon>Eukaryota</taxon>
        <taxon>Viridiplantae</taxon>
        <taxon>Streptophyta</taxon>
        <taxon>Embryophyta</taxon>
        <taxon>Tracheophyta</taxon>
        <taxon>Spermatophyta</taxon>
        <taxon>Magnoliopsida</taxon>
        <taxon>eudicotyledons</taxon>
        <taxon>Gunneridae</taxon>
        <taxon>Pentapetalae</taxon>
        <taxon>rosids</taxon>
        <taxon>fabids</taxon>
        <taxon>Malpighiales</taxon>
        <taxon>Rhizophoraceae</taxon>
        <taxon>Rhizophora</taxon>
    </lineage>
</organism>
<proteinExistence type="predicted"/>